<dbReference type="OrthoDB" id="5403997at2759"/>
<comment type="caution">
    <text evidence="2">The sequence shown here is derived from an EMBL/GenBank/DDBJ whole genome shotgun (WGS) entry which is preliminary data.</text>
</comment>
<reference evidence="2 3" key="1">
    <citation type="journal article" date="2020" name="bioRxiv">
        <title>Whole genome comparisons of ergot fungi reveals the divergence and evolution of species within the genus Claviceps are the result of varying mechanisms driving genome evolution and host range expansion.</title>
        <authorList>
            <person name="Wyka S.A."/>
            <person name="Mondo S.J."/>
            <person name="Liu M."/>
            <person name="Dettman J."/>
            <person name="Nalam V."/>
            <person name="Broders K.D."/>
        </authorList>
    </citation>
    <scope>NUCLEOTIDE SEQUENCE</scope>
    <source>
        <strain evidence="2">CCC 1102</strain>
        <strain evidence="1 3">LM583</strain>
    </source>
</reference>
<dbReference type="Proteomes" id="UP000784919">
    <property type="component" value="Unassembled WGS sequence"/>
</dbReference>
<protein>
    <recommendedName>
        <fullName evidence="5">TOM core complex subunit Tom6</fullName>
    </recommendedName>
</protein>
<dbReference type="EMBL" id="SRPR01000005">
    <property type="protein sequence ID" value="KAG5968487.1"/>
    <property type="molecule type" value="Genomic_DNA"/>
</dbReference>
<dbReference type="AlphaFoldDB" id="A0A9P7SPP5"/>
<accession>A0A9P7SPP5</accession>
<keyword evidence="3" id="KW-1185">Reference proteome</keyword>
<evidence type="ECO:0000313" key="2">
    <source>
        <dbReference type="EMBL" id="KAG5969743.1"/>
    </source>
</evidence>
<evidence type="ECO:0000313" key="4">
    <source>
        <dbReference type="Proteomes" id="UP000784919"/>
    </source>
</evidence>
<dbReference type="EMBL" id="SRPS01000089">
    <property type="protein sequence ID" value="KAG5969743.1"/>
    <property type="molecule type" value="Genomic_DNA"/>
</dbReference>
<sequence length="77" mass="8252">MPPKRIHGEKSRRAPKGYLASTYDTLTSPDNSAVVLSIAAFGAAVTFLASSWGELLLPPYAIVPRSPPLPRSDRSPC</sequence>
<proteinExistence type="predicted"/>
<evidence type="ECO:0000313" key="1">
    <source>
        <dbReference type="EMBL" id="KAG5968487.1"/>
    </source>
</evidence>
<name>A0A9P7SPP5_9HYPO</name>
<gene>
    <name evidence="2" type="ORF">E4U56_008134</name>
    <name evidence="1" type="ORF">E4U57_006034</name>
</gene>
<evidence type="ECO:0000313" key="3">
    <source>
        <dbReference type="Proteomes" id="UP000742024"/>
    </source>
</evidence>
<organism evidence="2 4">
    <name type="scientific">Claviceps arundinis</name>
    <dbReference type="NCBI Taxonomy" id="1623583"/>
    <lineage>
        <taxon>Eukaryota</taxon>
        <taxon>Fungi</taxon>
        <taxon>Dikarya</taxon>
        <taxon>Ascomycota</taxon>
        <taxon>Pezizomycotina</taxon>
        <taxon>Sordariomycetes</taxon>
        <taxon>Hypocreomycetidae</taxon>
        <taxon>Hypocreales</taxon>
        <taxon>Clavicipitaceae</taxon>
        <taxon>Claviceps</taxon>
    </lineage>
</organism>
<evidence type="ECO:0008006" key="5">
    <source>
        <dbReference type="Google" id="ProtNLM"/>
    </source>
</evidence>
<dbReference type="Proteomes" id="UP000742024">
    <property type="component" value="Unassembled WGS sequence"/>
</dbReference>